<dbReference type="InterPro" id="IPR001753">
    <property type="entry name" value="Enoyl-CoA_hydra/iso"/>
</dbReference>
<keyword evidence="3" id="KW-0413">Isomerase</keyword>
<dbReference type="EMBL" id="CP030941">
    <property type="protein sequence ID" value="UUP16648.1"/>
    <property type="molecule type" value="Genomic_DNA"/>
</dbReference>
<gene>
    <name evidence="4" type="ORF">NTH_01095</name>
</gene>
<accession>A0ABY5MIY6</accession>
<keyword evidence="5" id="KW-1185">Reference proteome</keyword>
<evidence type="ECO:0000313" key="5">
    <source>
        <dbReference type="Proteomes" id="UP001342418"/>
    </source>
</evidence>
<keyword evidence="2" id="KW-0576">Peroxisome</keyword>
<dbReference type="InterPro" id="IPR051053">
    <property type="entry name" value="ECH/Chromodomain_protein"/>
</dbReference>
<protein>
    <submittedName>
        <fullName evidence="4">Enoyl-CoA hydratase echA12</fullName>
        <ecNumber evidence="4">4.2.1.17</ecNumber>
    </submittedName>
</protein>
<dbReference type="SUPFAM" id="SSF52096">
    <property type="entry name" value="ClpP/crotonase"/>
    <property type="match status" value="1"/>
</dbReference>
<dbReference type="EC" id="4.2.1.17" evidence="4"/>
<comment type="subcellular location">
    <subcellularLocation>
        <location evidence="1">Peroxisome</location>
    </subcellularLocation>
</comment>
<name>A0ABY5MIY6_9HYPH</name>
<evidence type="ECO:0000256" key="1">
    <source>
        <dbReference type="ARBA" id="ARBA00004275"/>
    </source>
</evidence>
<proteinExistence type="predicted"/>
<organism evidence="4 5">
    <name type="scientific">Nitratireductor thuwali</name>
    <dbReference type="NCBI Taxonomy" id="2267699"/>
    <lineage>
        <taxon>Bacteria</taxon>
        <taxon>Pseudomonadati</taxon>
        <taxon>Pseudomonadota</taxon>
        <taxon>Alphaproteobacteria</taxon>
        <taxon>Hyphomicrobiales</taxon>
        <taxon>Phyllobacteriaceae</taxon>
        <taxon>Nitratireductor</taxon>
    </lineage>
</organism>
<reference evidence="4 5" key="1">
    <citation type="submission" date="2018-07" db="EMBL/GenBank/DDBJ databases">
        <title>Genome sequence of Nitratireductor thuwali#1536.</title>
        <authorList>
            <person name="Michoud G."/>
            <person name="Merlino G."/>
            <person name="Sefrji F.O."/>
            <person name="Daffonchio D."/>
        </authorList>
    </citation>
    <scope>NUCLEOTIDE SEQUENCE [LARGE SCALE GENOMIC DNA]</scope>
    <source>
        <strain evidence="5">Nit1536</strain>
    </source>
</reference>
<dbReference type="CDD" id="cd06558">
    <property type="entry name" value="crotonase-like"/>
    <property type="match status" value="1"/>
</dbReference>
<evidence type="ECO:0000313" key="4">
    <source>
        <dbReference type="EMBL" id="UUP16648.1"/>
    </source>
</evidence>
<dbReference type="RefSeq" id="WP_338529058.1">
    <property type="nucleotide sequence ID" value="NZ_CP030941.1"/>
</dbReference>
<dbReference type="Gene3D" id="3.90.226.10">
    <property type="entry name" value="2-enoyl-CoA Hydratase, Chain A, domain 1"/>
    <property type="match status" value="1"/>
</dbReference>
<dbReference type="GO" id="GO:0004300">
    <property type="term" value="F:enoyl-CoA hydratase activity"/>
    <property type="evidence" value="ECO:0007669"/>
    <property type="project" value="UniProtKB-EC"/>
</dbReference>
<sequence length="260" mass="28078">MSAPKIAVTDEPLPSGALLTRIKLNAPERCNSLDPQMVEELRDALGHARRQDAAFVALTAKGRHFSTGGDVAAFHASRDRAAYADTVVGPLQDIVRTMLQLPAIVVAGVQGACTGGSAGLLFASDLALLAENAFIQPFYTEVGFAPDGGWCALLPERIGAARALHIQLENRRLTAPMAVELGIAQETVPAAELERCLGDKIRRLDETGILHSMRATKRLVWDEPRIAAVSERLRAEQDSFRSLIGREETAAGMERFLDTL</sequence>
<dbReference type="PANTHER" id="PTHR43684">
    <property type="match status" value="1"/>
</dbReference>
<dbReference type="PANTHER" id="PTHR43684:SF1">
    <property type="entry name" value="ENOYL-COA DELTA ISOMERASE 2"/>
    <property type="match status" value="1"/>
</dbReference>
<dbReference type="Proteomes" id="UP001342418">
    <property type="component" value="Chromosome"/>
</dbReference>
<keyword evidence="4" id="KW-0456">Lyase</keyword>
<evidence type="ECO:0000256" key="2">
    <source>
        <dbReference type="ARBA" id="ARBA00023140"/>
    </source>
</evidence>
<dbReference type="InterPro" id="IPR029045">
    <property type="entry name" value="ClpP/crotonase-like_dom_sf"/>
</dbReference>
<evidence type="ECO:0000256" key="3">
    <source>
        <dbReference type="ARBA" id="ARBA00023235"/>
    </source>
</evidence>
<dbReference type="Pfam" id="PF00378">
    <property type="entry name" value="ECH_1"/>
    <property type="match status" value="1"/>
</dbReference>